<proteinExistence type="inferred from homology"/>
<reference evidence="2" key="1">
    <citation type="submission" date="2022-07" db="EMBL/GenBank/DDBJ databases">
        <authorList>
            <person name="Trinca V."/>
            <person name="Uliana J.V.C."/>
            <person name="Torres T.T."/>
            <person name="Ward R.J."/>
            <person name="Monesi N."/>
        </authorList>
    </citation>
    <scope>NUCLEOTIDE SEQUENCE</scope>
    <source>
        <strain evidence="2">HSMRA1968</strain>
        <tissue evidence="2">Whole embryos</tissue>
    </source>
</reference>
<evidence type="ECO:0000313" key="2">
    <source>
        <dbReference type="EMBL" id="KAJ6639916.1"/>
    </source>
</evidence>
<dbReference type="PANTHER" id="PTHR15976">
    <property type="entry name" value="CONSTITUTIVE COACTIVATOR OF PEROXISOME PROLIFERATOR-ACTIVATED RECEPTOR GAMMA"/>
    <property type="match status" value="1"/>
</dbReference>
<dbReference type="InterPro" id="IPR026784">
    <property type="entry name" value="Coact_PPARg"/>
</dbReference>
<dbReference type="SUPFAM" id="SSF88723">
    <property type="entry name" value="PIN domain-like"/>
    <property type="match status" value="1"/>
</dbReference>
<name>A0A9Q0S131_9DIPT</name>
<dbReference type="PANTHER" id="PTHR15976:SF16">
    <property type="entry name" value="ASTEROID DOMAIN-CONTAINING PROTEIN"/>
    <property type="match status" value="1"/>
</dbReference>
<comment type="similarity">
    <text evidence="1">Belongs to the constitutive coactivator of PPAR-gamma family.</text>
</comment>
<dbReference type="InterPro" id="IPR029060">
    <property type="entry name" value="PIN-like_dom_sf"/>
</dbReference>
<accession>A0A9Q0S131</accession>
<keyword evidence="3" id="KW-1185">Reference proteome</keyword>
<dbReference type="OrthoDB" id="7773267at2759"/>
<dbReference type="EMBL" id="WJQU01000003">
    <property type="protein sequence ID" value="KAJ6639916.1"/>
    <property type="molecule type" value="Genomic_DNA"/>
</dbReference>
<gene>
    <name evidence="2" type="primary">FAM120B_1</name>
    <name evidence="2" type="ORF">Bhyg_12663</name>
</gene>
<comment type="caution">
    <text evidence="2">The sequence shown here is derived from an EMBL/GenBank/DDBJ whole genome shotgun (WGS) entry which is preliminary data.</text>
</comment>
<keyword evidence="2" id="KW-0675">Receptor</keyword>
<sequence length="580" mass="67239">MGILGFQKLQEELDGGCIKLQMMERLREWKLEHPDEQAIVVIRLKELLISVIQLNVKAAIFGGSHRYYHEQLEKFFQHFQALNVKLVFFGEGMKPSDKLLKYQAKIDQDYRKYNQLLKHIDKTNEVKTISRPELRICLGLYEEGIARKYGEYILSTDLLNKDIVRYCLENANVVAILAKDSDFLLHNIKSVEYWSCGVEHLNFNDMTTLSFSKAALLDHLNLTPSQFHVMLAIAGVILDDCKKHRCFVSKDVLKEKRCATGDIIKSVSDFVRDKLPETYEKPNFGEWATLTFTKHLEEYCWLIEKQYKKYDISSSNCLASAADTNVCNKFKGIWAVVNNGVVRVNLNFLDLNKWQNNRNAMKFSNLVVLVLKRAMGVVLNAQKGERPKRRFFIKEYDGERCKMVAKSLTFAPFEHPNIEELLDESKSGDEELTNMKWNLFFWTLHLDFDDDLKRKIRDLPKDILPVVVTVLFLLWENQITPMEGDTIIISENEALNKEPSDGKVDYPTKPDGRTIRVAHIYVHTRVLINRCFQFCGIDLFNIPVLFDGIDFHNLMDAFVQNANEFENKKSQIAAFEVNAF</sequence>
<evidence type="ECO:0000256" key="1">
    <source>
        <dbReference type="ARBA" id="ARBA00009495"/>
    </source>
</evidence>
<dbReference type="AlphaFoldDB" id="A0A9Q0S131"/>
<dbReference type="Proteomes" id="UP001151699">
    <property type="component" value="Chromosome X"/>
</dbReference>
<protein>
    <submittedName>
        <fullName evidence="2">Constitutive coactivator of peroxisome proliferator-activated receptor gamma</fullName>
    </submittedName>
</protein>
<dbReference type="GO" id="GO:0005634">
    <property type="term" value="C:nucleus"/>
    <property type="evidence" value="ECO:0007669"/>
    <property type="project" value="TreeGrafter"/>
</dbReference>
<organism evidence="2 3">
    <name type="scientific">Pseudolycoriella hygida</name>
    <dbReference type="NCBI Taxonomy" id="35572"/>
    <lineage>
        <taxon>Eukaryota</taxon>
        <taxon>Metazoa</taxon>
        <taxon>Ecdysozoa</taxon>
        <taxon>Arthropoda</taxon>
        <taxon>Hexapoda</taxon>
        <taxon>Insecta</taxon>
        <taxon>Pterygota</taxon>
        <taxon>Neoptera</taxon>
        <taxon>Endopterygota</taxon>
        <taxon>Diptera</taxon>
        <taxon>Nematocera</taxon>
        <taxon>Sciaroidea</taxon>
        <taxon>Sciaridae</taxon>
        <taxon>Pseudolycoriella</taxon>
    </lineage>
</organism>
<evidence type="ECO:0000313" key="3">
    <source>
        <dbReference type="Proteomes" id="UP001151699"/>
    </source>
</evidence>